<dbReference type="RefSeq" id="WP_100986036.1">
    <property type="nucleotide sequence ID" value="NZ_CP025096.1"/>
</dbReference>
<evidence type="ECO:0000259" key="8">
    <source>
        <dbReference type="Pfam" id="PF12704"/>
    </source>
</evidence>
<evidence type="ECO:0008006" key="11">
    <source>
        <dbReference type="Google" id="ProtNLM"/>
    </source>
</evidence>
<feature type="transmembrane region" description="Helical" evidence="6">
    <location>
        <begin position="764"/>
        <end position="788"/>
    </location>
</feature>
<dbReference type="PANTHER" id="PTHR30572">
    <property type="entry name" value="MEMBRANE COMPONENT OF TRANSPORTER-RELATED"/>
    <property type="match status" value="1"/>
</dbReference>
<dbReference type="EMBL" id="CP025096">
    <property type="protein sequence ID" value="AUD00611.1"/>
    <property type="molecule type" value="Genomic_DNA"/>
</dbReference>
<feature type="transmembrane region" description="Helical" evidence="6">
    <location>
        <begin position="816"/>
        <end position="835"/>
    </location>
</feature>
<feature type="domain" description="ABC3 transporter permease C-terminal" evidence="7">
    <location>
        <begin position="382"/>
        <end position="496"/>
    </location>
</feature>
<name>A0A2K8YSK8_9BACT</name>
<dbReference type="Proteomes" id="UP000232883">
    <property type="component" value="Chromosome"/>
</dbReference>
<dbReference type="InterPro" id="IPR047699">
    <property type="entry name" value="Permease_put_prefix"/>
</dbReference>
<dbReference type="Pfam" id="PF02687">
    <property type="entry name" value="FtsX"/>
    <property type="match status" value="2"/>
</dbReference>
<sequence>MKNTPPRRADRFLEWFCAPHLLEEVQGDLYERFLRDVRDVGSQRASQRYWVNVLRFIRPFALKREPSEFVSSPILRPVMLRNYLKTSLRNLTKHKVSTLINLFGLTLGITACLVIYLITNYELSYDTFHPDSGRIYRLVGESQYGKSGEKHPVGFIPNAVPGAIRQEISGLETVAAFHNISSDVLIPTGQEKPKRFQSSRHDEIVVVDPQYFDIFKYEWLIGNPKNALNEPFKVVLSEQKARTYFGDIPLNSMVGKEIIYEDSVQVSVAGIVRAWKQPSDFVFTDFISFATIRASQLKKSIDLDQWNDIWSASQAFVKLPEGAAPAQFTSQFQRFGKLHFPKSMELKFTPALQPLADLHFNDDYDDNYSRKAHLPTLYGLMAIAAFILLIAAINFINLATAQSAQRAKETGIRKVMGSSRANLVFQFLSETATLTLVAVLISLLLVGPILSAFQSLTPEGLTINLFSWQTLGFLLFVTITTSLLAGFYPSWMLSSYVPALTLKGQTTSKGGEKGYLRKGLIVFQFTISLVFIIGTLMVSRQLNFMRNKDLGFRANAIVSIRPGRDEKGPVLAQKIRQLAGVERVTMEWFPPMGQAFMVTKLTYRGPKKAIDMDVSAKVGDENFIPLYQLKLLAGRNYLKSDSLREMVINETYAKALGFKKPADALNQLISFQDKTVPVVGVVADFHEQSFHEKIGPVFIANMPQARNIGVKLATKGKQLSDLTTTLARLEQAWKTVYPDRKFEYSFLDDSIAKLYEKEQKTGQLVNMATAIAILISCMGLFGLATFTAQQRTKEIGVRKVLGASVASIVTLLTKDFLKLVFVALLLASPLAWWAMSQWLKDFAYKVDLDWWVFALAGALAVVIAMLTVGFQSVKAALMNPVNSLRSE</sequence>
<evidence type="ECO:0000313" key="9">
    <source>
        <dbReference type="EMBL" id="AUD00611.1"/>
    </source>
</evidence>
<dbReference type="GO" id="GO:0005886">
    <property type="term" value="C:plasma membrane"/>
    <property type="evidence" value="ECO:0007669"/>
    <property type="project" value="UniProtKB-SubCell"/>
</dbReference>
<dbReference type="KEGG" id="spir:CWM47_01520"/>
<keyword evidence="10" id="KW-1185">Reference proteome</keyword>
<gene>
    <name evidence="9" type="ORF">CWM47_01520</name>
</gene>
<evidence type="ECO:0000313" key="10">
    <source>
        <dbReference type="Proteomes" id="UP000232883"/>
    </source>
</evidence>
<comment type="subcellular location">
    <subcellularLocation>
        <location evidence="1">Cell membrane</location>
        <topology evidence="1">Multi-pass membrane protein</topology>
    </subcellularLocation>
</comment>
<evidence type="ECO:0000256" key="3">
    <source>
        <dbReference type="ARBA" id="ARBA00022692"/>
    </source>
</evidence>
<dbReference type="InterPro" id="IPR050250">
    <property type="entry name" value="Macrolide_Exporter_MacB"/>
</dbReference>
<feature type="domain" description="ABC3 transporter permease C-terminal" evidence="7">
    <location>
        <begin position="767"/>
        <end position="880"/>
    </location>
</feature>
<dbReference type="Pfam" id="PF12704">
    <property type="entry name" value="MacB_PCD"/>
    <property type="match status" value="2"/>
</dbReference>
<dbReference type="InterPro" id="IPR003838">
    <property type="entry name" value="ABC3_permease_C"/>
</dbReference>
<dbReference type="OrthoDB" id="5933722at2"/>
<evidence type="ECO:0000256" key="5">
    <source>
        <dbReference type="ARBA" id="ARBA00023136"/>
    </source>
</evidence>
<dbReference type="GO" id="GO:0022857">
    <property type="term" value="F:transmembrane transporter activity"/>
    <property type="evidence" value="ECO:0007669"/>
    <property type="project" value="TreeGrafter"/>
</dbReference>
<evidence type="ECO:0000256" key="6">
    <source>
        <dbReference type="SAM" id="Phobius"/>
    </source>
</evidence>
<proteinExistence type="predicted"/>
<evidence type="ECO:0000256" key="1">
    <source>
        <dbReference type="ARBA" id="ARBA00004651"/>
    </source>
</evidence>
<feature type="transmembrane region" description="Helical" evidence="6">
    <location>
        <begin position="99"/>
        <end position="118"/>
    </location>
</feature>
<evidence type="ECO:0000256" key="4">
    <source>
        <dbReference type="ARBA" id="ARBA00022989"/>
    </source>
</evidence>
<keyword evidence="2" id="KW-1003">Cell membrane</keyword>
<dbReference type="PANTHER" id="PTHR30572:SF18">
    <property type="entry name" value="ABC-TYPE MACROLIDE FAMILY EXPORT SYSTEM PERMEASE COMPONENT 2"/>
    <property type="match status" value="1"/>
</dbReference>
<feature type="transmembrane region" description="Helical" evidence="6">
    <location>
        <begin position="850"/>
        <end position="870"/>
    </location>
</feature>
<keyword evidence="5 6" id="KW-0472">Membrane</keyword>
<feature type="transmembrane region" description="Helical" evidence="6">
    <location>
        <begin position="519"/>
        <end position="538"/>
    </location>
</feature>
<feature type="domain" description="MacB-like periplasmic core" evidence="8">
    <location>
        <begin position="526"/>
        <end position="706"/>
    </location>
</feature>
<reference evidence="9 10" key="1">
    <citation type="submission" date="2017-11" db="EMBL/GenBank/DDBJ databases">
        <title>Taxonomic description and genome sequences of Spirosoma HA7 sp. nov., isolated from pollen microhabitat of Corylus avellana.</title>
        <authorList>
            <person name="Ambika Manirajan B."/>
            <person name="Suarez C."/>
            <person name="Ratering S."/>
            <person name="Geissler-Plaum R."/>
            <person name="Cardinale M."/>
            <person name="Sylvia S."/>
        </authorList>
    </citation>
    <scope>NUCLEOTIDE SEQUENCE [LARGE SCALE GENOMIC DNA]</scope>
    <source>
        <strain evidence="9 10">HA7</strain>
    </source>
</reference>
<feature type="domain" description="MacB-like periplasmic core" evidence="8">
    <location>
        <begin position="98"/>
        <end position="333"/>
    </location>
</feature>
<organism evidence="9 10">
    <name type="scientific">Spirosoma pollinicola</name>
    <dbReference type="NCBI Taxonomy" id="2057025"/>
    <lineage>
        <taxon>Bacteria</taxon>
        <taxon>Pseudomonadati</taxon>
        <taxon>Bacteroidota</taxon>
        <taxon>Cytophagia</taxon>
        <taxon>Cytophagales</taxon>
        <taxon>Cytophagaceae</taxon>
        <taxon>Spirosoma</taxon>
    </lineage>
</organism>
<evidence type="ECO:0000256" key="2">
    <source>
        <dbReference type="ARBA" id="ARBA00022475"/>
    </source>
</evidence>
<keyword evidence="3 6" id="KW-0812">Transmembrane</keyword>
<feature type="transmembrane region" description="Helical" evidence="6">
    <location>
        <begin position="377"/>
        <end position="400"/>
    </location>
</feature>
<keyword evidence="4 6" id="KW-1133">Transmembrane helix</keyword>
<dbReference type="NCBIfam" id="NF038404">
    <property type="entry name" value="perm_prefix_2"/>
    <property type="match status" value="1"/>
</dbReference>
<dbReference type="AlphaFoldDB" id="A0A2K8YSK8"/>
<accession>A0A2K8YSK8</accession>
<feature type="transmembrane region" description="Helical" evidence="6">
    <location>
        <begin position="466"/>
        <end position="488"/>
    </location>
</feature>
<feature type="transmembrane region" description="Helical" evidence="6">
    <location>
        <begin position="421"/>
        <end position="446"/>
    </location>
</feature>
<protein>
    <recommendedName>
        <fullName evidence="11">ABC transporter permease</fullName>
    </recommendedName>
</protein>
<evidence type="ECO:0000259" key="7">
    <source>
        <dbReference type="Pfam" id="PF02687"/>
    </source>
</evidence>
<dbReference type="InterPro" id="IPR025857">
    <property type="entry name" value="MacB_PCD"/>
</dbReference>